<proteinExistence type="predicted"/>
<organism evidence="1 2">
    <name type="scientific">Candidatus Sulfuritelmatomonas gaucii</name>
    <dbReference type="NCBI Taxonomy" id="2043161"/>
    <lineage>
        <taxon>Bacteria</taxon>
        <taxon>Pseudomonadati</taxon>
        <taxon>Acidobacteriota</taxon>
        <taxon>Terriglobia</taxon>
        <taxon>Terriglobales</taxon>
        <taxon>Acidobacteriaceae</taxon>
        <taxon>Candidatus Sulfuritelmatomonas</taxon>
    </lineage>
</organism>
<sequence length="212" mass="23149">MRDGIHLQNTDYNNMLYGRWIQLGNLGVRFDAVLDPRSNLGALSGAMLDEVDSLSGHTMESFKGPNEMDISGETDWPSVDQAYQNQIFDSKESMKEANSIAIIGPSLAFASKSAQLGDLSSRMNEGNLHPYPAGKMPSVVFPDQINLEKVICDGEPIVFTESGYHNAISRAADSAPSPATLPVAHRHAVPSTPLRRERDSRLPAWPVGLPLF</sequence>
<dbReference type="EMBL" id="OKRB01000076">
    <property type="protein sequence ID" value="SPE19102.1"/>
    <property type="molecule type" value="Genomic_DNA"/>
</dbReference>
<dbReference type="OrthoDB" id="113296at2"/>
<evidence type="ECO:0000313" key="2">
    <source>
        <dbReference type="Proteomes" id="UP000239735"/>
    </source>
</evidence>
<dbReference type="Proteomes" id="UP000239735">
    <property type="component" value="Unassembled WGS sequence"/>
</dbReference>
<evidence type="ECO:0000313" key="1">
    <source>
        <dbReference type="EMBL" id="SPE19102.1"/>
    </source>
</evidence>
<name>A0A2N9L731_9BACT</name>
<protein>
    <submittedName>
        <fullName evidence="1">Uncharacterized protein</fullName>
    </submittedName>
</protein>
<reference evidence="2" key="1">
    <citation type="submission" date="2018-02" db="EMBL/GenBank/DDBJ databases">
        <authorList>
            <person name="Hausmann B."/>
        </authorList>
    </citation>
    <scope>NUCLEOTIDE SEQUENCE [LARGE SCALE GENOMIC DNA]</scope>
    <source>
        <strain evidence="2">Peat soil MAG SbA5</strain>
    </source>
</reference>
<gene>
    <name evidence="1" type="ORF">SBA5_200014</name>
</gene>
<accession>A0A2N9L731</accession>
<dbReference type="AlphaFoldDB" id="A0A2N9L731"/>